<dbReference type="PIRSF" id="PIRSF016183">
    <property type="entry name" value="UCP016183"/>
    <property type="match status" value="1"/>
</dbReference>
<dbReference type="EMBL" id="FNLL01000009">
    <property type="protein sequence ID" value="SDU46783.1"/>
    <property type="molecule type" value="Genomic_DNA"/>
</dbReference>
<dbReference type="NCBIfam" id="NF003593">
    <property type="entry name" value="PRK05255.1-1"/>
    <property type="match status" value="1"/>
</dbReference>
<dbReference type="GO" id="GO:0042254">
    <property type="term" value="P:ribosome biogenesis"/>
    <property type="evidence" value="ECO:0007669"/>
    <property type="project" value="UniProtKB-KW"/>
</dbReference>
<dbReference type="PANTHER" id="PTHR38101">
    <property type="entry name" value="UPF0307 PROTEIN YJGA"/>
    <property type="match status" value="1"/>
</dbReference>
<evidence type="ECO:0000256" key="2">
    <source>
        <dbReference type="ARBA" id="ARBA00022517"/>
    </source>
</evidence>
<gene>
    <name evidence="5" type="ORF">SAMN04487931_109119</name>
</gene>
<keyword evidence="2" id="KW-0690">Ribosome biogenesis</keyword>
<dbReference type="PANTHER" id="PTHR38101:SF1">
    <property type="entry name" value="UPF0307 PROTEIN YJGA"/>
    <property type="match status" value="1"/>
</dbReference>
<keyword evidence="4" id="KW-0694">RNA-binding</keyword>
<keyword evidence="1" id="KW-0963">Cytoplasm</keyword>
<proteinExistence type="inferred from homology"/>
<dbReference type="GO" id="GO:0005829">
    <property type="term" value="C:cytosol"/>
    <property type="evidence" value="ECO:0007669"/>
    <property type="project" value="TreeGrafter"/>
</dbReference>
<evidence type="ECO:0000256" key="1">
    <source>
        <dbReference type="ARBA" id="ARBA00022490"/>
    </source>
</evidence>
<dbReference type="SUPFAM" id="SSF158710">
    <property type="entry name" value="PSPTO4464-like"/>
    <property type="match status" value="1"/>
</dbReference>
<dbReference type="RefSeq" id="WP_092235917.1">
    <property type="nucleotide sequence ID" value="NZ_FNLL01000009.1"/>
</dbReference>
<protein>
    <submittedName>
        <fullName evidence="5">Ribosome-associated protein</fullName>
    </submittedName>
</protein>
<dbReference type="CDD" id="cd16331">
    <property type="entry name" value="YjgA-like"/>
    <property type="match status" value="1"/>
</dbReference>
<accession>A0A1H2IRR1</accession>
<evidence type="ECO:0000313" key="6">
    <source>
        <dbReference type="Proteomes" id="UP000199608"/>
    </source>
</evidence>
<evidence type="ECO:0000256" key="4">
    <source>
        <dbReference type="ARBA" id="ARBA00022884"/>
    </source>
</evidence>
<evidence type="ECO:0000256" key="3">
    <source>
        <dbReference type="ARBA" id="ARBA00022730"/>
    </source>
</evidence>
<dbReference type="Gene3D" id="1.10.60.30">
    <property type="entry name" value="PSPTO4464-like domains"/>
    <property type="match status" value="2"/>
</dbReference>
<dbReference type="Proteomes" id="UP000199608">
    <property type="component" value="Unassembled WGS sequence"/>
</dbReference>
<organism evidence="5 6">
    <name type="scientific">Desulfobacula phenolica</name>
    <dbReference type="NCBI Taxonomy" id="90732"/>
    <lineage>
        <taxon>Bacteria</taxon>
        <taxon>Pseudomonadati</taxon>
        <taxon>Thermodesulfobacteriota</taxon>
        <taxon>Desulfobacteria</taxon>
        <taxon>Desulfobacterales</taxon>
        <taxon>Desulfobacteraceae</taxon>
        <taxon>Desulfobacula</taxon>
    </lineage>
</organism>
<dbReference type="InterPro" id="IPR023153">
    <property type="entry name" value="DarP_sf"/>
</dbReference>
<sequence length="164" mass="19176">MEKDIQDKSRTQIKKEAEKLQKLGEQLIKLPIRQLERMELPDDLRDALIEARSIKSKIAGRRQRQFIGTLMRDVDPEPIRHALLQTDSDLPIESEIVKKTRRWLDRLLTDDPAVMEEFICACPGLDRQRLRQLMRNAKNEKITGKSSKSLKKLEQLIMKSMSDK</sequence>
<keyword evidence="3" id="KW-0699">rRNA-binding</keyword>
<keyword evidence="6" id="KW-1185">Reference proteome</keyword>
<name>A0A1H2IRR1_9BACT</name>
<dbReference type="Pfam" id="PF04751">
    <property type="entry name" value="DarP"/>
    <property type="match status" value="1"/>
</dbReference>
<dbReference type="InterPro" id="IPR006839">
    <property type="entry name" value="DarP"/>
</dbReference>
<reference evidence="6" key="1">
    <citation type="submission" date="2016-10" db="EMBL/GenBank/DDBJ databases">
        <authorList>
            <person name="Varghese N."/>
            <person name="Submissions S."/>
        </authorList>
    </citation>
    <scope>NUCLEOTIDE SEQUENCE [LARGE SCALE GENOMIC DNA]</scope>
    <source>
        <strain evidence="6">DSM 3384</strain>
    </source>
</reference>
<evidence type="ECO:0000313" key="5">
    <source>
        <dbReference type="EMBL" id="SDU46783.1"/>
    </source>
</evidence>
<dbReference type="GO" id="GO:0019843">
    <property type="term" value="F:rRNA binding"/>
    <property type="evidence" value="ECO:0007669"/>
    <property type="project" value="UniProtKB-KW"/>
</dbReference>
<dbReference type="HAMAP" id="MF_00765">
    <property type="entry name" value="DarP"/>
    <property type="match status" value="1"/>
</dbReference>
<dbReference type="AlphaFoldDB" id="A0A1H2IRR1"/>